<dbReference type="InterPro" id="IPR055443">
    <property type="entry name" value="HEAT_ECM29"/>
</dbReference>
<dbReference type="InterPro" id="IPR024372">
    <property type="entry name" value="Ecm29_N"/>
</dbReference>
<organism evidence="7 8">
    <name type="scientific">Tuber melanosporum (strain Mel28)</name>
    <name type="common">Perigord black truffle</name>
    <dbReference type="NCBI Taxonomy" id="656061"/>
    <lineage>
        <taxon>Eukaryota</taxon>
        <taxon>Fungi</taxon>
        <taxon>Dikarya</taxon>
        <taxon>Ascomycota</taxon>
        <taxon>Pezizomycotina</taxon>
        <taxon>Pezizomycetes</taxon>
        <taxon>Pezizales</taxon>
        <taxon>Tuberaceae</taxon>
        <taxon>Tuber</taxon>
    </lineage>
</organism>
<proteinExistence type="predicted"/>
<dbReference type="eggNOG" id="KOG0915">
    <property type="taxonomic scope" value="Eukaryota"/>
</dbReference>
<dbReference type="SUPFAM" id="SSF48371">
    <property type="entry name" value="ARM repeat"/>
    <property type="match status" value="2"/>
</dbReference>
<protein>
    <submittedName>
        <fullName evidence="7">(Perigord truffle) hypothetical protein</fullName>
    </submittedName>
</protein>
<evidence type="ECO:0000256" key="3">
    <source>
        <dbReference type="ARBA" id="ARBA00022737"/>
    </source>
</evidence>
<dbReference type="GO" id="GO:0005634">
    <property type="term" value="C:nucleus"/>
    <property type="evidence" value="ECO:0007669"/>
    <property type="project" value="TreeGrafter"/>
</dbReference>
<dbReference type="PANTHER" id="PTHR23346">
    <property type="entry name" value="TRANSLATIONAL ACTIVATOR GCN1-RELATED"/>
    <property type="match status" value="1"/>
</dbReference>
<dbReference type="InterPro" id="IPR016024">
    <property type="entry name" value="ARM-type_fold"/>
</dbReference>
<dbReference type="Pfam" id="PF24492">
    <property type="entry name" value="HEAT_ECM29"/>
    <property type="match status" value="1"/>
</dbReference>
<keyword evidence="8" id="KW-1185">Reference proteome</keyword>
<sequence>MTSLDVDGDKELRLVNNVELKIALADTDEKLQRLLNLYLPPLILKLASPHASVRNKVISICQHVNTRIRPVTIILPVAALLKQFKDPEIGGRYSLVRNFDLMYVQTGIERLPVSERLELLPPLLKDISKHDNVIHQRSLFDILLKVLVHFEPPNRGTQDDLALRTKMGFHEGSGGEDAVWVAGWFKRLMLLNLSVFASSNTSGQLNCPGISAGEFDFLTLGGKKETFSPFAVLTDIKKAVLRFLASGAFTDQERFFPSLVGASDTNSAVAEPAEDVFKRSLPSVSLDDGGVVQELYQLYFGNPGNAIPPVKVVLQARIVGLLAKSTEAIGEQWGNQIVKIVESGLETDYSRLRQAAFTFVNWASRMGGGKVMAAVAVDVVEKIRYWLLSTSPEDGGGAGGDDLRGYAYESLGLLVKRAPGIVVEKDWRILKFLFGRLRDEPAGSVAVSVEGALATLLPTIAKQPLDRETEESLEELIIEQMIAGKGRSTRFSAVRYANRILEFGNVEGRWVNLLALGRKGERDEVVEEAKKGLHPYYYRLINPEESYPVATDENSMEIDTPEAKKPNKYTFPSFSDLINYLFPHSAQSATTWTAQESIVAGLMPPEVFATAVSFCRRVGLMEALGNEEVVVDEDWERKLDAAVERDEGIRHKVQIYFSKLGEENSCILNRFMEVAWLGMVWDGSGLDGIRDVWVDLVGVVPEKSWENSVRKLESLKTAVLTGTKSEDRVVASRALGIVGSHEALGENILLSMTEEMVTYAHGLDKTFGVESGKVHGGILTLGFLLSRLKLRGRLGSLPKELVHKAVGVLVNALLEARDQTILDAAVQSFSEISIFAVVHGDYFRKTYAGILDRLTELGKKGKEKAVLAIGHLAIVFPSSDKPIIDKLLQALFAFHENRQVEINFATGEAIACLAGGWQSKSVRGKVDIAGYENAKPAEELAKWRLGEVLEAVLGKVSDTKPSLRKAVCVWMLCLLEFCGEEQQVKSKLGEMQKGFRGYLVDRDELVQETAARGLTMVYEKGEKETKDDLVRNLVSSFTGEKTRTLAGNVSAETELFEPGALPTGDGSISTYKDIMSLASEVGDPSLVYKFMSLARHNSLWSSRAAFGRFGLGSILSSSDVLKHNPKLYPKLYRYRFDPNPNVARSMEDIWKALVGSDERNVLEAQFDNIIEDLLKYAVGREWRTREASCNALGELVQGKKIDEYKPYLEKIWSTSFRVLDDVKESVRIAAMKLCRGLTQAMVHNVDMASGGSRKEAEAILEGVMPFLMGGRGLEAEAKEVQLFALRTLLQLVKAGGPVLLPYIPDLVDKFVQLLSSLEPEVVNYLHLNADKYNTTGDDIDRIRLAQVRASPMMDAIERSLDLLDRDTMKVFVPRFEKTIRKALGLPSKVGCSRIIVTLVVRHGSIAKPFADELLKTMQTSMHDRNETVMASYASAAGYLCRLASDEKILSFVGYSRKLYFEGEDEKPRALASEMVYSLCKNATDRFNSLAVDILPFIFVGKHDPHTSIAEVFTKAWTENTGGTGAIKLYFGEIISLAQTHLSSPRWALKQTAALSLADTCKSIGKDVTTDQVDLLWPVLVSATSGKSWDGKEAVLDALVSLAANAVQYFENDQAKLQELSTIVLREARRKNAAYRSIAIKSLGDFANGFAALNLFEEVYDIVVDSVKDESEDKMDVDVAADGRSLKTIEERTLANGLVTLCQAFRPDSNSKGAKARADALKTFEFVQAKLAGANYDLKIRGIGGIATVLRRLSTTTLGEQDWNDVLGKAWFQVNQCLTDRSNENVRIKAAEATMQMLKLQGHGSLWDDVRVDLQLALADEHSPMVRQALGTDFERFVREG</sequence>
<dbReference type="InParanoid" id="D5GNV9"/>
<evidence type="ECO:0000259" key="5">
    <source>
        <dbReference type="Pfam" id="PF13001"/>
    </source>
</evidence>
<evidence type="ECO:0000256" key="2">
    <source>
        <dbReference type="ARBA" id="ARBA00022490"/>
    </source>
</evidence>
<dbReference type="Gene3D" id="1.25.10.10">
    <property type="entry name" value="Leucine-rich Repeat Variant"/>
    <property type="match status" value="2"/>
</dbReference>
<dbReference type="Pfam" id="PF13001">
    <property type="entry name" value="ECM29_N"/>
    <property type="match status" value="1"/>
</dbReference>
<evidence type="ECO:0000256" key="1">
    <source>
        <dbReference type="ARBA" id="ARBA00004496"/>
    </source>
</evidence>
<dbReference type="Proteomes" id="UP000006911">
    <property type="component" value="Unassembled WGS sequence"/>
</dbReference>
<dbReference type="FunCoup" id="D5GNV9">
    <property type="interactions" value="937"/>
</dbReference>
<evidence type="ECO:0000256" key="4">
    <source>
        <dbReference type="ARBA" id="ARBA00022942"/>
    </source>
</evidence>
<keyword evidence="3" id="KW-0677">Repeat</keyword>
<dbReference type="STRING" id="656061.D5GNV9"/>
<evidence type="ECO:0000313" key="7">
    <source>
        <dbReference type="EMBL" id="CAZ86202.1"/>
    </source>
</evidence>
<evidence type="ECO:0000313" key="8">
    <source>
        <dbReference type="Proteomes" id="UP000006911"/>
    </source>
</evidence>
<dbReference type="HOGENOM" id="CLU_000880_1_0_1"/>
<gene>
    <name evidence="7" type="ORF">GSTUM_00011536001</name>
</gene>
<dbReference type="OMA" id="CRIKDIE"/>
<dbReference type="InterPro" id="IPR011989">
    <property type="entry name" value="ARM-like"/>
</dbReference>
<keyword evidence="4" id="KW-0647">Proteasome</keyword>
<dbReference type="GO" id="GO:0043248">
    <property type="term" value="P:proteasome assembly"/>
    <property type="evidence" value="ECO:0007669"/>
    <property type="project" value="InterPro"/>
</dbReference>
<comment type="subcellular location">
    <subcellularLocation>
        <location evidence="1">Cytoplasm</location>
    </subcellularLocation>
</comment>
<accession>D5GNV9</accession>
<dbReference type="GO" id="GO:0036503">
    <property type="term" value="P:ERAD pathway"/>
    <property type="evidence" value="ECO:0007669"/>
    <property type="project" value="TreeGrafter"/>
</dbReference>
<evidence type="ECO:0000259" key="6">
    <source>
        <dbReference type="Pfam" id="PF24492"/>
    </source>
</evidence>
<feature type="domain" description="Proteasome component Ecm29 N-terminal" evidence="5">
    <location>
        <begin position="15"/>
        <end position="515"/>
    </location>
</feature>
<dbReference type="GeneID" id="9182836"/>
<dbReference type="KEGG" id="tml:GSTUM_00011536001"/>
<keyword evidence="2" id="KW-0963">Cytoplasm</keyword>
<dbReference type="EMBL" id="FN430370">
    <property type="protein sequence ID" value="CAZ86202.1"/>
    <property type="molecule type" value="Genomic_DNA"/>
</dbReference>
<dbReference type="PANTHER" id="PTHR23346:SF19">
    <property type="entry name" value="PROTEASOME ADAPTER AND SCAFFOLD PROTEIN ECM29"/>
    <property type="match status" value="1"/>
</dbReference>
<reference evidence="7 8" key="1">
    <citation type="journal article" date="2010" name="Nature">
        <title>Perigord black truffle genome uncovers evolutionary origins and mechanisms of symbiosis.</title>
        <authorList>
            <person name="Martin F."/>
            <person name="Kohler A."/>
            <person name="Murat C."/>
            <person name="Balestrini R."/>
            <person name="Coutinho P.M."/>
            <person name="Jaillon O."/>
            <person name="Montanini B."/>
            <person name="Morin E."/>
            <person name="Noel B."/>
            <person name="Percudani R."/>
            <person name="Porcel B."/>
            <person name="Rubini A."/>
            <person name="Amicucci A."/>
            <person name="Amselem J."/>
            <person name="Anthouard V."/>
            <person name="Arcioni S."/>
            <person name="Artiguenave F."/>
            <person name="Aury J.M."/>
            <person name="Ballario P."/>
            <person name="Bolchi A."/>
            <person name="Brenna A."/>
            <person name="Brun A."/>
            <person name="Buee M."/>
            <person name="Cantarel B."/>
            <person name="Chevalier G."/>
            <person name="Couloux A."/>
            <person name="Da Silva C."/>
            <person name="Denoeud F."/>
            <person name="Duplessis S."/>
            <person name="Ghignone S."/>
            <person name="Hilselberger B."/>
            <person name="Iotti M."/>
            <person name="Marcais B."/>
            <person name="Mello A."/>
            <person name="Miranda M."/>
            <person name="Pacioni G."/>
            <person name="Quesneville H."/>
            <person name="Riccioni C."/>
            <person name="Ruotolo R."/>
            <person name="Splivallo R."/>
            <person name="Stocchi V."/>
            <person name="Tisserant E."/>
            <person name="Viscomi A.R."/>
            <person name="Zambonelli A."/>
            <person name="Zampieri E."/>
            <person name="Henrissat B."/>
            <person name="Lebrun M.H."/>
            <person name="Paolocci F."/>
            <person name="Bonfante P."/>
            <person name="Ottonello S."/>
            <person name="Wincker P."/>
        </authorList>
    </citation>
    <scope>NUCLEOTIDE SEQUENCE [LARGE SCALE GENOMIC DNA]</scope>
    <source>
        <strain evidence="7 8">Mel28</strain>
    </source>
</reference>
<dbReference type="RefSeq" id="XP_002842011.1">
    <property type="nucleotide sequence ID" value="XM_002841965.1"/>
</dbReference>
<dbReference type="GO" id="GO:0060090">
    <property type="term" value="F:molecular adaptor activity"/>
    <property type="evidence" value="ECO:0007669"/>
    <property type="project" value="InterPro"/>
</dbReference>
<dbReference type="Pfam" id="PF23731">
    <property type="entry name" value="ARM_ECM29_C"/>
    <property type="match status" value="1"/>
</dbReference>
<dbReference type="GO" id="GO:0005737">
    <property type="term" value="C:cytoplasm"/>
    <property type="evidence" value="ECO:0007669"/>
    <property type="project" value="UniProtKB-SubCell"/>
</dbReference>
<dbReference type="GO" id="GO:0000502">
    <property type="term" value="C:proteasome complex"/>
    <property type="evidence" value="ECO:0007669"/>
    <property type="project" value="UniProtKB-KW"/>
</dbReference>
<name>D5GNV9_TUBMM</name>
<feature type="domain" description="Proteasome adapter and scaffold protein ECM29 HEAT-repeat" evidence="6">
    <location>
        <begin position="1299"/>
        <end position="1460"/>
    </location>
</feature>